<evidence type="ECO:0000259" key="4">
    <source>
        <dbReference type="PROSITE" id="PS51203"/>
    </source>
</evidence>
<dbReference type="Pfam" id="PF00011">
    <property type="entry name" value="HSP20"/>
    <property type="match status" value="1"/>
</dbReference>
<evidence type="ECO:0000256" key="2">
    <source>
        <dbReference type="RuleBase" id="RU003616"/>
    </source>
</evidence>
<sequence length="154" mass="17539">MSKKVSFFEKLTGSHYYEEAEAKVSSIGKKSKVDDLSVEDDSEGQLAVDVYQTPDEIIIEAMMPGVKPDDLDISITREMITVRGTRGRHRVVEDDQFFFRELFWGSFSRTIMLPQEIEPDQADAREKNGVLVITLPKSDKGKQHKLRVRSSSNQ</sequence>
<dbReference type="PANTHER" id="PTHR11527">
    <property type="entry name" value="HEAT-SHOCK PROTEIN 20 FAMILY MEMBER"/>
    <property type="match status" value="1"/>
</dbReference>
<dbReference type="Gene3D" id="2.60.40.790">
    <property type="match status" value="1"/>
</dbReference>
<dbReference type="InterPro" id="IPR007052">
    <property type="entry name" value="CS_dom"/>
</dbReference>
<feature type="domain" description="CS" evidence="4">
    <location>
        <begin position="43"/>
        <end position="149"/>
    </location>
</feature>
<dbReference type="PROSITE" id="PS51203">
    <property type="entry name" value="CS"/>
    <property type="match status" value="1"/>
</dbReference>
<comment type="similarity">
    <text evidence="1 2">Belongs to the small heat shock protein (HSP20) family.</text>
</comment>
<comment type="caution">
    <text evidence="5">The sequence shown here is derived from an EMBL/GenBank/DDBJ whole genome shotgun (WGS) entry which is preliminary data.</text>
</comment>
<gene>
    <name evidence="5" type="ORF">A3A27_00860</name>
</gene>
<dbReference type="EMBL" id="MHUF01000015">
    <property type="protein sequence ID" value="OHA72625.1"/>
    <property type="molecule type" value="Genomic_DNA"/>
</dbReference>
<organism evidence="5 6">
    <name type="scientific">Candidatus Wildermuthbacteria bacterium RIFCSPLOWO2_01_FULL_47_18</name>
    <dbReference type="NCBI Taxonomy" id="1802460"/>
    <lineage>
        <taxon>Bacteria</taxon>
        <taxon>Candidatus Wildermuthiibacteriota</taxon>
    </lineage>
</organism>
<evidence type="ECO:0000259" key="3">
    <source>
        <dbReference type="PROSITE" id="PS01031"/>
    </source>
</evidence>
<dbReference type="SUPFAM" id="SSF49764">
    <property type="entry name" value="HSP20-like chaperones"/>
    <property type="match status" value="1"/>
</dbReference>
<feature type="domain" description="SHSP" evidence="3">
    <location>
        <begin position="39"/>
        <end position="153"/>
    </location>
</feature>
<evidence type="ECO:0000313" key="5">
    <source>
        <dbReference type="EMBL" id="OHA72625.1"/>
    </source>
</evidence>
<proteinExistence type="inferred from homology"/>
<dbReference type="AlphaFoldDB" id="A0A1G2RIE7"/>
<evidence type="ECO:0000256" key="1">
    <source>
        <dbReference type="PROSITE-ProRule" id="PRU00285"/>
    </source>
</evidence>
<dbReference type="InterPro" id="IPR031107">
    <property type="entry name" value="Small_HSP"/>
</dbReference>
<dbReference type="InterPro" id="IPR002068">
    <property type="entry name" value="A-crystallin/Hsp20_dom"/>
</dbReference>
<dbReference type="InterPro" id="IPR008978">
    <property type="entry name" value="HSP20-like_chaperone"/>
</dbReference>
<accession>A0A1G2RIE7</accession>
<dbReference type="Proteomes" id="UP000177287">
    <property type="component" value="Unassembled WGS sequence"/>
</dbReference>
<name>A0A1G2RIE7_9BACT</name>
<dbReference type="CDD" id="cd06464">
    <property type="entry name" value="ACD_sHsps-like"/>
    <property type="match status" value="1"/>
</dbReference>
<protein>
    <submittedName>
        <fullName evidence="5">Uncharacterized protein</fullName>
    </submittedName>
</protein>
<dbReference type="PROSITE" id="PS01031">
    <property type="entry name" value="SHSP"/>
    <property type="match status" value="1"/>
</dbReference>
<evidence type="ECO:0000313" key="6">
    <source>
        <dbReference type="Proteomes" id="UP000177287"/>
    </source>
</evidence>
<reference evidence="5 6" key="1">
    <citation type="journal article" date="2016" name="Nat. Commun.">
        <title>Thousands of microbial genomes shed light on interconnected biogeochemical processes in an aquifer system.</title>
        <authorList>
            <person name="Anantharaman K."/>
            <person name="Brown C.T."/>
            <person name="Hug L.A."/>
            <person name="Sharon I."/>
            <person name="Castelle C.J."/>
            <person name="Probst A.J."/>
            <person name="Thomas B.C."/>
            <person name="Singh A."/>
            <person name="Wilkins M.J."/>
            <person name="Karaoz U."/>
            <person name="Brodie E.L."/>
            <person name="Williams K.H."/>
            <person name="Hubbard S.S."/>
            <person name="Banfield J.F."/>
        </authorList>
    </citation>
    <scope>NUCLEOTIDE SEQUENCE [LARGE SCALE GENOMIC DNA]</scope>
</reference>